<gene>
    <name evidence="13" type="ORF">JIV24_16840</name>
</gene>
<evidence type="ECO:0000256" key="10">
    <source>
        <dbReference type="ARBA" id="ARBA00023201"/>
    </source>
</evidence>
<comment type="subcellular location">
    <subcellularLocation>
        <location evidence="1">Cell membrane</location>
        <topology evidence="1">Multi-pass membrane protein</topology>
    </subcellularLocation>
</comment>
<feature type="transmembrane region" description="Helical" evidence="12">
    <location>
        <begin position="360"/>
        <end position="379"/>
    </location>
</feature>
<feature type="transmembrane region" description="Helical" evidence="12">
    <location>
        <begin position="385"/>
        <end position="406"/>
    </location>
</feature>
<feature type="transmembrane region" description="Helical" evidence="12">
    <location>
        <begin position="120"/>
        <end position="140"/>
    </location>
</feature>
<keyword evidence="9 12" id="KW-0472">Membrane</keyword>
<evidence type="ECO:0000256" key="2">
    <source>
        <dbReference type="ARBA" id="ARBA00006434"/>
    </source>
</evidence>
<keyword evidence="14" id="KW-1185">Reference proteome</keyword>
<evidence type="ECO:0000256" key="1">
    <source>
        <dbReference type="ARBA" id="ARBA00004651"/>
    </source>
</evidence>
<feature type="transmembrane region" description="Helical" evidence="12">
    <location>
        <begin position="43"/>
        <end position="66"/>
    </location>
</feature>
<dbReference type="CDD" id="cd11477">
    <property type="entry name" value="SLC5sbd_u1"/>
    <property type="match status" value="1"/>
</dbReference>
<reference evidence="13 14" key="1">
    <citation type="submission" date="2021-01" db="EMBL/GenBank/DDBJ databases">
        <title>Carboxyliciviraga sp.nov., isolated from coastal sediments.</title>
        <authorList>
            <person name="Lu D."/>
            <person name="Zhang T."/>
        </authorList>
    </citation>
    <scope>NUCLEOTIDE SEQUENCE [LARGE SCALE GENOMIC DNA]</scope>
    <source>
        <strain evidence="13 14">N1Y132</strain>
    </source>
</reference>
<feature type="transmembrane region" description="Helical" evidence="12">
    <location>
        <begin position="152"/>
        <end position="175"/>
    </location>
</feature>
<evidence type="ECO:0000256" key="6">
    <source>
        <dbReference type="ARBA" id="ARBA00022989"/>
    </source>
</evidence>
<dbReference type="Pfam" id="PF00474">
    <property type="entry name" value="SSF"/>
    <property type="match status" value="1"/>
</dbReference>
<feature type="transmembrane region" description="Helical" evidence="12">
    <location>
        <begin position="260"/>
        <end position="277"/>
    </location>
</feature>
<feature type="transmembrane region" description="Helical" evidence="12">
    <location>
        <begin position="6"/>
        <end position="23"/>
    </location>
</feature>
<feature type="transmembrane region" description="Helical" evidence="12">
    <location>
        <begin position="182"/>
        <end position="202"/>
    </location>
</feature>
<evidence type="ECO:0000256" key="5">
    <source>
        <dbReference type="ARBA" id="ARBA00022692"/>
    </source>
</evidence>
<keyword evidence="6 12" id="KW-1133">Transmembrane helix</keyword>
<organism evidence="13 14">
    <name type="scientific">Carboxylicivirga marina</name>
    <dbReference type="NCBI Taxonomy" id="2800988"/>
    <lineage>
        <taxon>Bacteria</taxon>
        <taxon>Pseudomonadati</taxon>
        <taxon>Bacteroidota</taxon>
        <taxon>Bacteroidia</taxon>
        <taxon>Marinilabiliales</taxon>
        <taxon>Marinilabiliaceae</taxon>
        <taxon>Carboxylicivirga</taxon>
    </lineage>
</organism>
<feature type="transmembrane region" description="Helical" evidence="12">
    <location>
        <begin position="222"/>
        <end position="239"/>
    </location>
</feature>
<feature type="transmembrane region" description="Helical" evidence="12">
    <location>
        <begin position="413"/>
        <end position="432"/>
    </location>
</feature>
<keyword evidence="8" id="KW-0406">Ion transport</keyword>
<feature type="transmembrane region" description="Helical" evidence="12">
    <location>
        <begin position="523"/>
        <end position="541"/>
    </location>
</feature>
<dbReference type="PROSITE" id="PS50283">
    <property type="entry name" value="NA_SOLUT_SYMP_3"/>
    <property type="match status" value="1"/>
</dbReference>
<dbReference type="PANTHER" id="PTHR42985:SF40">
    <property type="entry name" value="LD47995P-RELATED"/>
    <property type="match status" value="1"/>
</dbReference>
<evidence type="ECO:0000256" key="3">
    <source>
        <dbReference type="ARBA" id="ARBA00022448"/>
    </source>
</evidence>
<protein>
    <submittedName>
        <fullName evidence="13">Na+:solute symporter</fullName>
    </submittedName>
</protein>
<keyword evidence="5 12" id="KW-0812">Transmembrane</keyword>
<dbReference type="InterPro" id="IPR038377">
    <property type="entry name" value="Na/Glc_symporter_sf"/>
</dbReference>
<dbReference type="Proteomes" id="UP000605676">
    <property type="component" value="Unassembled WGS sequence"/>
</dbReference>
<evidence type="ECO:0000256" key="8">
    <source>
        <dbReference type="ARBA" id="ARBA00023065"/>
    </source>
</evidence>
<evidence type="ECO:0000256" key="4">
    <source>
        <dbReference type="ARBA" id="ARBA00022475"/>
    </source>
</evidence>
<evidence type="ECO:0000256" key="7">
    <source>
        <dbReference type="ARBA" id="ARBA00023053"/>
    </source>
</evidence>
<keyword evidence="4" id="KW-1003">Cell membrane</keyword>
<evidence type="ECO:0000256" key="12">
    <source>
        <dbReference type="SAM" id="Phobius"/>
    </source>
</evidence>
<comment type="caution">
    <text evidence="13">The sequence shown here is derived from an EMBL/GenBank/DDBJ whole genome shotgun (WGS) entry which is preliminary data.</text>
</comment>
<dbReference type="InterPro" id="IPR051163">
    <property type="entry name" value="Sodium:Solute_Symporter_SSF"/>
</dbReference>
<dbReference type="EMBL" id="JAENRR010000049">
    <property type="protein sequence ID" value="MBK3519017.1"/>
    <property type="molecule type" value="Genomic_DNA"/>
</dbReference>
<feature type="transmembrane region" description="Helical" evidence="12">
    <location>
        <begin position="72"/>
        <end position="93"/>
    </location>
</feature>
<keyword evidence="7" id="KW-0915">Sodium</keyword>
<feature type="transmembrane region" description="Helical" evidence="12">
    <location>
        <begin position="447"/>
        <end position="465"/>
    </location>
</feature>
<keyword evidence="3" id="KW-0813">Transport</keyword>
<keyword evidence="10" id="KW-0739">Sodium transport</keyword>
<name>A0ABS1HMV8_9BACT</name>
<dbReference type="InterPro" id="IPR001734">
    <property type="entry name" value="Na/solute_symporter"/>
</dbReference>
<dbReference type="Gene3D" id="1.20.1730.10">
    <property type="entry name" value="Sodium/glucose cotransporter"/>
    <property type="match status" value="1"/>
</dbReference>
<evidence type="ECO:0000313" key="14">
    <source>
        <dbReference type="Proteomes" id="UP000605676"/>
    </source>
</evidence>
<accession>A0ABS1HMV8</accession>
<evidence type="ECO:0000313" key="13">
    <source>
        <dbReference type="EMBL" id="MBK3519017.1"/>
    </source>
</evidence>
<sequence>MSAIDILAIVLFMLIVFLTGIAFSKASGNNMKSFFAADGAVPWWMNGLSLFMSFFSAGTFVVWGAIAYADGLVSVSIQWTMCIAGIIIGIWIAPKWQKTKILTVAEYITKRLGLEIQKTYTLLFLGVSIFTAGGFLYPVAKIVEVWSGIPAAYSIIVIGAVMAIYTAVGGLWAVVVTGVLQFIVLLAAVIIVVPLSIDHVGGMGTFFDKVPEGFLNFTGGDYSWGFLMAFGLYNLFFIASNWAFVQRYTTVSSPKEAKKVGWMFGALYTISPLLWMLPPMLYRVIDPSLTGLQSEEAYMLMCKTVLPVGMLGLIVGGMVFATSSSINTTLNISAGVITNDIYKRLFPHTSDLNLVKIGKLATLGFGALTIGIALLVPYMGGIVNVILTIASLTGAAMFLPPLWTLFSKRQTGFSVLFTTIASLVVNLFMKFLAPHLFDITLSRANEMILGVALPIALLVVFESIYKAKGVEYVEDTPHVTKEEEVSSEAAAANVHGIKVMSWGIIAVGVLLSVLGIIADSSSLLIISVGGVILALGIFMYFRNKKNQ</sequence>
<feature type="transmembrane region" description="Helical" evidence="12">
    <location>
        <begin position="499"/>
        <end position="517"/>
    </location>
</feature>
<evidence type="ECO:0000256" key="9">
    <source>
        <dbReference type="ARBA" id="ARBA00023136"/>
    </source>
</evidence>
<evidence type="ECO:0000256" key="11">
    <source>
        <dbReference type="RuleBase" id="RU362091"/>
    </source>
</evidence>
<feature type="transmembrane region" description="Helical" evidence="12">
    <location>
        <begin position="297"/>
        <end position="321"/>
    </location>
</feature>
<proteinExistence type="inferred from homology"/>
<comment type="similarity">
    <text evidence="2 11">Belongs to the sodium:solute symporter (SSF) (TC 2.A.21) family.</text>
</comment>
<dbReference type="PANTHER" id="PTHR42985">
    <property type="entry name" value="SODIUM-COUPLED MONOCARBOXYLATE TRANSPORTER"/>
    <property type="match status" value="1"/>
</dbReference>
<dbReference type="RefSeq" id="WP_200466238.1">
    <property type="nucleotide sequence ID" value="NZ_JAENRR010000049.1"/>
</dbReference>